<accession>A0ABN7A790</accession>
<proteinExistence type="predicted"/>
<dbReference type="EMBL" id="AP028909">
    <property type="protein sequence ID" value="BES88106.1"/>
    <property type="molecule type" value="Genomic_DNA"/>
</dbReference>
<evidence type="ECO:0008006" key="3">
    <source>
        <dbReference type="Google" id="ProtNLM"/>
    </source>
</evidence>
<sequence>MRSGRAGWVALRLCRVDAVPRWMFVQIVYHGSFTSGQPRTSAGLELSYQFLISVGLLSRRRRRSPCAIRR</sequence>
<keyword evidence="2" id="KW-1185">Reference proteome</keyword>
<reference evidence="1 2" key="1">
    <citation type="submission" date="2023-09" db="EMBL/GenBank/DDBJ databases">
        <title>Nesidiocoris tenuis whole genome shotgun sequence.</title>
        <authorList>
            <person name="Shibata T."/>
            <person name="Shimoda M."/>
            <person name="Kobayashi T."/>
            <person name="Uehara T."/>
        </authorList>
    </citation>
    <scope>NUCLEOTIDE SEQUENCE [LARGE SCALE GENOMIC DNA]</scope>
    <source>
        <strain evidence="1 2">Japan</strain>
    </source>
</reference>
<name>A0ABN7A790_9HEMI</name>
<gene>
    <name evidence="1" type="ORF">NTJ_00912</name>
</gene>
<evidence type="ECO:0000313" key="2">
    <source>
        <dbReference type="Proteomes" id="UP001307889"/>
    </source>
</evidence>
<evidence type="ECO:0000313" key="1">
    <source>
        <dbReference type="EMBL" id="BES88106.1"/>
    </source>
</evidence>
<protein>
    <recommendedName>
        <fullName evidence="3">Secreted protein</fullName>
    </recommendedName>
</protein>
<organism evidence="1 2">
    <name type="scientific">Nesidiocoris tenuis</name>
    <dbReference type="NCBI Taxonomy" id="355587"/>
    <lineage>
        <taxon>Eukaryota</taxon>
        <taxon>Metazoa</taxon>
        <taxon>Ecdysozoa</taxon>
        <taxon>Arthropoda</taxon>
        <taxon>Hexapoda</taxon>
        <taxon>Insecta</taxon>
        <taxon>Pterygota</taxon>
        <taxon>Neoptera</taxon>
        <taxon>Paraneoptera</taxon>
        <taxon>Hemiptera</taxon>
        <taxon>Heteroptera</taxon>
        <taxon>Panheteroptera</taxon>
        <taxon>Cimicomorpha</taxon>
        <taxon>Miridae</taxon>
        <taxon>Dicyphina</taxon>
        <taxon>Nesidiocoris</taxon>
    </lineage>
</organism>
<dbReference type="Proteomes" id="UP001307889">
    <property type="component" value="Chromosome 1"/>
</dbReference>